<dbReference type="EMBL" id="UHIA01000003">
    <property type="protein sequence ID" value="SUO92240.1"/>
    <property type="molecule type" value="Genomic_DNA"/>
</dbReference>
<dbReference type="RefSeq" id="WP_115217747.1">
    <property type="nucleotide sequence ID" value="NZ_UHIA01000003.1"/>
</dbReference>
<reference evidence="2 3" key="1">
    <citation type="submission" date="2018-06" db="EMBL/GenBank/DDBJ databases">
        <authorList>
            <consortium name="Pathogen Informatics"/>
            <person name="Doyle S."/>
        </authorList>
    </citation>
    <scope>NUCLEOTIDE SEQUENCE [LARGE SCALE GENOMIC DNA]</scope>
    <source>
        <strain evidence="2 3">NCTC10717</strain>
    </source>
</reference>
<proteinExistence type="predicted"/>
<dbReference type="Pfam" id="PF13460">
    <property type="entry name" value="NAD_binding_10"/>
    <property type="match status" value="1"/>
</dbReference>
<dbReference type="AlphaFoldDB" id="A0A380MIX6"/>
<protein>
    <submittedName>
        <fullName evidence="2">NADH-flavin reductase</fullName>
    </submittedName>
</protein>
<dbReference type="InterPro" id="IPR016040">
    <property type="entry name" value="NAD(P)-bd_dom"/>
</dbReference>
<accession>A0A380MIX6</accession>
<name>A0A380MIX6_9GAMM</name>
<organism evidence="2 3">
    <name type="scientific">Suttonella indologenes</name>
    <dbReference type="NCBI Taxonomy" id="13276"/>
    <lineage>
        <taxon>Bacteria</taxon>
        <taxon>Pseudomonadati</taxon>
        <taxon>Pseudomonadota</taxon>
        <taxon>Gammaproteobacteria</taxon>
        <taxon>Cardiobacteriales</taxon>
        <taxon>Cardiobacteriaceae</taxon>
        <taxon>Suttonella</taxon>
    </lineage>
</organism>
<gene>
    <name evidence="2" type="ORF">NCTC10717_00450</name>
</gene>
<keyword evidence="3" id="KW-1185">Reference proteome</keyword>
<dbReference type="PANTHER" id="PTHR15020:SF50">
    <property type="entry name" value="UPF0659 PROTEIN YMR090W"/>
    <property type="match status" value="1"/>
</dbReference>
<dbReference type="Gene3D" id="3.40.50.720">
    <property type="entry name" value="NAD(P)-binding Rossmann-like Domain"/>
    <property type="match status" value="1"/>
</dbReference>
<dbReference type="OrthoDB" id="9803892at2"/>
<dbReference type="SUPFAM" id="SSF51735">
    <property type="entry name" value="NAD(P)-binding Rossmann-fold domains"/>
    <property type="match status" value="1"/>
</dbReference>
<dbReference type="InterPro" id="IPR036291">
    <property type="entry name" value="NAD(P)-bd_dom_sf"/>
</dbReference>
<dbReference type="PANTHER" id="PTHR15020">
    <property type="entry name" value="FLAVIN REDUCTASE-RELATED"/>
    <property type="match status" value="1"/>
</dbReference>
<evidence type="ECO:0000313" key="2">
    <source>
        <dbReference type="EMBL" id="SUO92240.1"/>
    </source>
</evidence>
<evidence type="ECO:0000259" key="1">
    <source>
        <dbReference type="Pfam" id="PF13460"/>
    </source>
</evidence>
<evidence type="ECO:0000313" key="3">
    <source>
        <dbReference type="Proteomes" id="UP000254575"/>
    </source>
</evidence>
<feature type="domain" description="NAD(P)-binding" evidence="1">
    <location>
        <begin position="6"/>
        <end position="191"/>
    </location>
</feature>
<dbReference type="Proteomes" id="UP000254575">
    <property type="component" value="Unassembled WGS sequence"/>
</dbReference>
<sequence>MKLIFGANGRSGRALFEQIGNHESIALVRRMPEDDFFSSRGIRTAIADALDETAVADIIKESQAEMVISLIGGKNAQGERCDFIGNQHIINALTEHSPQTYFILISSMGCGEQWEHMPPMVQEMLGEALEAKTQAENLLKNSGLNYCILRPCGLNSHKDNPFQLRERLEDVPPGYMSRAGLVAAIAQIMADKPERKIYTLSSY</sequence>